<evidence type="ECO:0000313" key="3">
    <source>
        <dbReference type="Proteomes" id="UP000276215"/>
    </source>
</evidence>
<protein>
    <recommendedName>
        <fullName evidence="4">HTH CENPB-type domain-containing protein</fullName>
    </recommendedName>
</protein>
<dbReference type="OrthoDB" id="3937230at2759"/>
<dbReference type="Proteomes" id="UP000276215">
    <property type="component" value="Unassembled WGS sequence"/>
</dbReference>
<accession>A0A3N4KEI2</accession>
<feature type="region of interest" description="Disordered" evidence="1">
    <location>
        <begin position="27"/>
        <end position="46"/>
    </location>
</feature>
<evidence type="ECO:0008006" key="4">
    <source>
        <dbReference type="Google" id="ProtNLM"/>
    </source>
</evidence>
<feature type="compositionally biased region" description="Basic and acidic residues" evidence="1">
    <location>
        <begin position="32"/>
        <end position="46"/>
    </location>
</feature>
<organism evidence="2 3">
    <name type="scientific">Choiromyces venosus 120613-1</name>
    <dbReference type="NCBI Taxonomy" id="1336337"/>
    <lineage>
        <taxon>Eukaryota</taxon>
        <taxon>Fungi</taxon>
        <taxon>Dikarya</taxon>
        <taxon>Ascomycota</taxon>
        <taxon>Pezizomycotina</taxon>
        <taxon>Pezizomycetes</taxon>
        <taxon>Pezizales</taxon>
        <taxon>Tuberaceae</taxon>
        <taxon>Choiromyces</taxon>
    </lineage>
</organism>
<proteinExistence type="predicted"/>
<sequence length="98" mass="11391">MASNGTAPSLTVAAGMVGAAPTTVMHRWQGRKNREEEGQRRQKLTPEEERTVVEHCYFRCHLGFPPTIWQLREITISILRKRMPEEILGKRWEEAFKK</sequence>
<keyword evidence="3" id="KW-1185">Reference proteome</keyword>
<dbReference type="EMBL" id="ML120359">
    <property type="protein sequence ID" value="RPB04295.1"/>
    <property type="molecule type" value="Genomic_DNA"/>
</dbReference>
<evidence type="ECO:0000313" key="2">
    <source>
        <dbReference type="EMBL" id="RPB04295.1"/>
    </source>
</evidence>
<dbReference type="AlphaFoldDB" id="A0A3N4KEI2"/>
<gene>
    <name evidence="2" type="ORF">L873DRAFT_1667129</name>
</gene>
<evidence type="ECO:0000256" key="1">
    <source>
        <dbReference type="SAM" id="MobiDB-lite"/>
    </source>
</evidence>
<name>A0A3N4KEI2_9PEZI</name>
<dbReference type="STRING" id="1336337.A0A3N4KEI2"/>
<reference evidence="2 3" key="1">
    <citation type="journal article" date="2018" name="Nat. Ecol. Evol.">
        <title>Pezizomycetes genomes reveal the molecular basis of ectomycorrhizal truffle lifestyle.</title>
        <authorList>
            <person name="Murat C."/>
            <person name="Payen T."/>
            <person name="Noel B."/>
            <person name="Kuo A."/>
            <person name="Morin E."/>
            <person name="Chen J."/>
            <person name="Kohler A."/>
            <person name="Krizsan K."/>
            <person name="Balestrini R."/>
            <person name="Da Silva C."/>
            <person name="Montanini B."/>
            <person name="Hainaut M."/>
            <person name="Levati E."/>
            <person name="Barry K.W."/>
            <person name="Belfiori B."/>
            <person name="Cichocki N."/>
            <person name="Clum A."/>
            <person name="Dockter R.B."/>
            <person name="Fauchery L."/>
            <person name="Guy J."/>
            <person name="Iotti M."/>
            <person name="Le Tacon F."/>
            <person name="Lindquist E.A."/>
            <person name="Lipzen A."/>
            <person name="Malagnac F."/>
            <person name="Mello A."/>
            <person name="Molinier V."/>
            <person name="Miyauchi S."/>
            <person name="Poulain J."/>
            <person name="Riccioni C."/>
            <person name="Rubini A."/>
            <person name="Sitrit Y."/>
            <person name="Splivallo R."/>
            <person name="Traeger S."/>
            <person name="Wang M."/>
            <person name="Zifcakova L."/>
            <person name="Wipf D."/>
            <person name="Zambonelli A."/>
            <person name="Paolocci F."/>
            <person name="Nowrousian M."/>
            <person name="Ottonello S."/>
            <person name="Baldrian P."/>
            <person name="Spatafora J.W."/>
            <person name="Henrissat B."/>
            <person name="Nagy L.G."/>
            <person name="Aury J.M."/>
            <person name="Wincker P."/>
            <person name="Grigoriev I.V."/>
            <person name="Bonfante P."/>
            <person name="Martin F.M."/>
        </authorList>
    </citation>
    <scope>NUCLEOTIDE SEQUENCE [LARGE SCALE GENOMIC DNA]</scope>
    <source>
        <strain evidence="2 3">120613-1</strain>
    </source>
</reference>